<dbReference type="Gene3D" id="3.40.50.1820">
    <property type="entry name" value="alpha/beta hydrolase"/>
    <property type="match status" value="1"/>
</dbReference>
<dbReference type="SUPFAM" id="SSF53474">
    <property type="entry name" value="alpha/beta-Hydrolases"/>
    <property type="match status" value="1"/>
</dbReference>
<dbReference type="STRING" id="1314781.A0A165G3D4"/>
<dbReference type="OrthoDB" id="2152029at2759"/>
<dbReference type="InterPro" id="IPR050300">
    <property type="entry name" value="GDXG_lipolytic_enzyme"/>
</dbReference>
<reference evidence="3 4" key="1">
    <citation type="journal article" date="2016" name="Mol. Biol. Evol.">
        <title>Comparative Genomics of Early-Diverging Mushroom-Forming Fungi Provides Insights into the Origins of Lignocellulose Decay Capabilities.</title>
        <authorList>
            <person name="Nagy L.G."/>
            <person name="Riley R."/>
            <person name="Tritt A."/>
            <person name="Adam C."/>
            <person name="Daum C."/>
            <person name="Floudas D."/>
            <person name="Sun H."/>
            <person name="Yadav J.S."/>
            <person name="Pangilinan J."/>
            <person name="Larsson K.H."/>
            <person name="Matsuura K."/>
            <person name="Barry K."/>
            <person name="Labutti K."/>
            <person name="Kuo R."/>
            <person name="Ohm R.A."/>
            <person name="Bhattacharya S.S."/>
            <person name="Shirouzu T."/>
            <person name="Yoshinaga Y."/>
            <person name="Martin F.M."/>
            <person name="Grigoriev I.V."/>
            <person name="Hibbett D.S."/>
        </authorList>
    </citation>
    <scope>NUCLEOTIDE SEQUENCE [LARGE SCALE GENOMIC DNA]</scope>
    <source>
        <strain evidence="3 4">HHB12029</strain>
    </source>
</reference>
<keyword evidence="4" id="KW-1185">Reference proteome</keyword>
<keyword evidence="1 3" id="KW-0378">Hydrolase</keyword>
<evidence type="ECO:0000256" key="1">
    <source>
        <dbReference type="ARBA" id="ARBA00022801"/>
    </source>
</evidence>
<dbReference type="InParanoid" id="A0A165G3D4"/>
<gene>
    <name evidence="3" type="ORF">EXIGLDRAFT_771290</name>
</gene>
<organism evidence="3 4">
    <name type="scientific">Exidia glandulosa HHB12029</name>
    <dbReference type="NCBI Taxonomy" id="1314781"/>
    <lineage>
        <taxon>Eukaryota</taxon>
        <taxon>Fungi</taxon>
        <taxon>Dikarya</taxon>
        <taxon>Basidiomycota</taxon>
        <taxon>Agaricomycotina</taxon>
        <taxon>Agaricomycetes</taxon>
        <taxon>Auriculariales</taxon>
        <taxon>Exidiaceae</taxon>
        <taxon>Exidia</taxon>
    </lineage>
</organism>
<dbReference type="Pfam" id="PF07859">
    <property type="entry name" value="Abhydrolase_3"/>
    <property type="match status" value="1"/>
</dbReference>
<protein>
    <submittedName>
        <fullName evidence="3">Alpha/beta-hydrolase</fullName>
    </submittedName>
</protein>
<feature type="domain" description="Alpha/beta hydrolase fold-3" evidence="2">
    <location>
        <begin position="35"/>
        <end position="269"/>
    </location>
</feature>
<sequence length="299" mass="32829">MRINNVLPEKVAAYWYHAQPGVEEGRAAAPGERVILYLHGGGYVMGSAAKDSATASATFSILKACSSSNFSRTLAVEYRISGGLPLLETNCNPFPAALLDAISAYSYLLKLGFAPHDIVVYGESAGAHLAFDLVLYLCRSHIPELPIPGGLLMLSPTADWALTHNEIPGNSMERNRPSDFVHTILNCGYSARSLLGDLPADTLRTSAYLALGGLHLDEEEAKMFAKFPPTCVIAGEAEQTLDAMRTLRERLVDQGVHVRYHEYQDAFHVPVILGHIGEPWKSMACRDIARWIEEDLYRK</sequence>
<accession>A0A165G3D4</accession>
<name>A0A165G3D4_EXIGL</name>
<evidence type="ECO:0000313" key="4">
    <source>
        <dbReference type="Proteomes" id="UP000077266"/>
    </source>
</evidence>
<dbReference type="InterPro" id="IPR029058">
    <property type="entry name" value="AB_hydrolase_fold"/>
</dbReference>
<proteinExistence type="predicted"/>
<dbReference type="PANTHER" id="PTHR48081">
    <property type="entry name" value="AB HYDROLASE SUPERFAMILY PROTEIN C4A8.06C"/>
    <property type="match status" value="1"/>
</dbReference>
<dbReference type="InterPro" id="IPR013094">
    <property type="entry name" value="AB_hydrolase_3"/>
</dbReference>
<dbReference type="AlphaFoldDB" id="A0A165G3D4"/>
<dbReference type="EMBL" id="KV426060">
    <property type="protein sequence ID" value="KZV89924.1"/>
    <property type="molecule type" value="Genomic_DNA"/>
</dbReference>
<evidence type="ECO:0000313" key="3">
    <source>
        <dbReference type="EMBL" id="KZV89924.1"/>
    </source>
</evidence>
<dbReference type="Proteomes" id="UP000077266">
    <property type="component" value="Unassembled WGS sequence"/>
</dbReference>
<dbReference type="GO" id="GO:0016787">
    <property type="term" value="F:hydrolase activity"/>
    <property type="evidence" value="ECO:0007669"/>
    <property type="project" value="UniProtKB-KW"/>
</dbReference>
<dbReference type="PANTHER" id="PTHR48081:SF8">
    <property type="entry name" value="ALPHA_BETA HYDROLASE FOLD-3 DOMAIN-CONTAINING PROTEIN-RELATED"/>
    <property type="match status" value="1"/>
</dbReference>
<evidence type="ECO:0000259" key="2">
    <source>
        <dbReference type="Pfam" id="PF07859"/>
    </source>
</evidence>